<dbReference type="AlphaFoldDB" id="W6U7H3"/>
<reference evidence="2 3" key="1">
    <citation type="journal article" date="2013" name="Nat. Genet.">
        <title>The genome of the hydatid tapeworm Echinococcus granulosus.</title>
        <authorList>
            <person name="Zheng H."/>
            <person name="Zhang W."/>
            <person name="Zhang L."/>
            <person name="Zhang Z."/>
            <person name="Li J."/>
            <person name="Lu G."/>
            <person name="Zhu Y."/>
            <person name="Wang Y."/>
            <person name="Huang Y."/>
            <person name="Liu J."/>
            <person name="Kang H."/>
            <person name="Chen J."/>
            <person name="Wang L."/>
            <person name="Chen A."/>
            <person name="Yu S."/>
            <person name="Gao Z."/>
            <person name="Jin L."/>
            <person name="Gu W."/>
            <person name="Wang Z."/>
            <person name="Zhao L."/>
            <person name="Shi B."/>
            <person name="Wen H."/>
            <person name="Lin R."/>
            <person name="Jones M.K."/>
            <person name="Brejova B."/>
            <person name="Vinar T."/>
            <person name="Zhao G."/>
            <person name="McManus D.P."/>
            <person name="Chen Z."/>
            <person name="Zhou Y."/>
            <person name="Wang S."/>
        </authorList>
    </citation>
    <scope>NUCLEOTIDE SEQUENCE [LARGE SCALE GENOMIC DNA]</scope>
</reference>
<proteinExistence type="predicted"/>
<protein>
    <submittedName>
        <fullName evidence="2">Mannose-1-phosphate guanyltransferase alpha-A</fullName>
    </submittedName>
</protein>
<dbReference type="KEGG" id="egl:EGR_08856"/>
<dbReference type="Pfam" id="PF00483">
    <property type="entry name" value="NTP_transferase"/>
    <property type="match status" value="1"/>
</dbReference>
<dbReference type="InterPro" id="IPR005835">
    <property type="entry name" value="NTP_transferase_dom"/>
</dbReference>
<dbReference type="EMBL" id="APAU02000121">
    <property type="protein sequence ID" value="EUB56311.1"/>
    <property type="molecule type" value="Genomic_DNA"/>
</dbReference>
<name>W6U7H3_ECHGR</name>
<dbReference type="Proteomes" id="UP000019149">
    <property type="component" value="Unassembled WGS sequence"/>
</dbReference>
<dbReference type="GO" id="GO:0016740">
    <property type="term" value="F:transferase activity"/>
    <property type="evidence" value="ECO:0007669"/>
    <property type="project" value="UniProtKB-KW"/>
</dbReference>
<comment type="caution">
    <text evidence="2">The sequence shown here is derived from an EMBL/GenBank/DDBJ whole genome shotgun (WGS) entry which is preliminary data.</text>
</comment>
<dbReference type="PANTHER" id="PTHR22572">
    <property type="entry name" value="SUGAR-1-PHOSPHATE GUANYL TRANSFERASE"/>
    <property type="match status" value="1"/>
</dbReference>
<evidence type="ECO:0000313" key="3">
    <source>
        <dbReference type="Proteomes" id="UP000019149"/>
    </source>
</evidence>
<dbReference type="GeneID" id="36344571"/>
<dbReference type="SUPFAM" id="SSF53448">
    <property type="entry name" value="Nucleotide-diphospho-sugar transferases"/>
    <property type="match status" value="1"/>
</dbReference>
<dbReference type="CTD" id="36344571"/>
<keyword evidence="3" id="KW-1185">Reference proteome</keyword>
<accession>W6U7H3</accession>
<evidence type="ECO:0000313" key="2">
    <source>
        <dbReference type="EMBL" id="EUB56311.1"/>
    </source>
</evidence>
<dbReference type="Gene3D" id="3.90.550.10">
    <property type="entry name" value="Spore Coat Polysaccharide Biosynthesis Protein SpsA, Chain A"/>
    <property type="match status" value="1"/>
</dbReference>
<organism evidence="2 3">
    <name type="scientific">Echinococcus granulosus</name>
    <name type="common">Hydatid tapeworm</name>
    <dbReference type="NCBI Taxonomy" id="6210"/>
    <lineage>
        <taxon>Eukaryota</taxon>
        <taxon>Metazoa</taxon>
        <taxon>Spiralia</taxon>
        <taxon>Lophotrochozoa</taxon>
        <taxon>Platyhelminthes</taxon>
        <taxon>Cestoda</taxon>
        <taxon>Eucestoda</taxon>
        <taxon>Cyclophyllidea</taxon>
        <taxon>Taeniidae</taxon>
        <taxon>Echinococcus</taxon>
        <taxon>Echinococcus granulosus group</taxon>
    </lineage>
</organism>
<sequence>MLEKKTIKAVILIGGPAKGTRFRPLSLEMPKPLFPIAGYPMIYHHIEAFSKIPNMKEIILIGFYQPNEILSRLISDAGREFGMNIRYLQEFTSLGTAGGIFQFRDQISASGLDLLFVMNADVCCDAPLQEMVDFHASLGSVDKFVVLSTEVCFFFFITHYVEKPDTFVSVRINCGIYLFTPSIFKFIRVAFLEHQNQKFNGFLMCER</sequence>
<dbReference type="STRING" id="6210.W6U7H3"/>
<dbReference type="OrthoDB" id="285674at2759"/>
<dbReference type="InterPro" id="IPR029044">
    <property type="entry name" value="Nucleotide-diphossugar_trans"/>
</dbReference>
<dbReference type="RefSeq" id="XP_024347507.1">
    <property type="nucleotide sequence ID" value="XM_024498105.1"/>
</dbReference>
<evidence type="ECO:0000259" key="1">
    <source>
        <dbReference type="Pfam" id="PF00483"/>
    </source>
</evidence>
<feature type="domain" description="Nucleotidyl transferase" evidence="1">
    <location>
        <begin position="8"/>
        <end position="141"/>
    </location>
</feature>
<dbReference type="InterPro" id="IPR050486">
    <property type="entry name" value="Mannose-1P_guanyltransferase"/>
</dbReference>
<gene>
    <name evidence="2" type="ORF">EGR_08856</name>
</gene>
<dbReference type="OMA" id="FFFFITH"/>